<keyword evidence="1" id="KW-0472">Membrane</keyword>
<dbReference type="EMBL" id="JANCLU010000004">
    <property type="protein sequence ID" value="MCP8938133.1"/>
    <property type="molecule type" value="Genomic_DNA"/>
</dbReference>
<comment type="caution">
    <text evidence="3">The sequence shown here is derived from an EMBL/GenBank/DDBJ whole genome shotgun (WGS) entry which is preliminary data.</text>
</comment>
<organism evidence="3 4">
    <name type="scientific">Alsobacter ponti</name>
    <dbReference type="NCBI Taxonomy" id="2962936"/>
    <lineage>
        <taxon>Bacteria</taxon>
        <taxon>Pseudomonadati</taxon>
        <taxon>Pseudomonadota</taxon>
        <taxon>Alphaproteobacteria</taxon>
        <taxon>Hyphomicrobiales</taxon>
        <taxon>Alsobacteraceae</taxon>
        <taxon>Alsobacter</taxon>
    </lineage>
</organism>
<evidence type="ECO:0000313" key="3">
    <source>
        <dbReference type="EMBL" id="MCP8938133.1"/>
    </source>
</evidence>
<keyword evidence="4" id="KW-1185">Reference proteome</keyword>
<accession>A0ABT1LD03</accession>
<proteinExistence type="predicted"/>
<evidence type="ECO:0000256" key="1">
    <source>
        <dbReference type="SAM" id="Phobius"/>
    </source>
</evidence>
<keyword evidence="1" id="KW-0812">Transmembrane</keyword>
<feature type="domain" description="TadE-like" evidence="2">
    <location>
        <begin position="27"/>
        <end position="69"/>
    </location>
</feature>
<dbReference type="Pfam" id="PF07811">
    <property type="entry name" value="TadE"/>
    <property type="match status" value="1"/>
</dbReference>
<reference evidence="3 4" key="1">
    <citation type="submission" date="2022-07" db="EMBL/GenBank/DDBJ databases">
        <authorList>
            <person name="Li W.-J."/>
            <person name="Deng Q.-Q."/>
        </authorList>
    </citation>
    <scope>NUCLEOTIDE SEQUENCE [LARGE SCALE GENOMIC DNA]</scope>
    <source>
        <strain evidence="3 4">SYSU M60028</strain>
    </source>
</reference>
<gene>
    <name evidence="3" type="ORF">NK718_06365</name>
</gene>
<sequence>MSPGAAKRRDGGKLRRLVVRFAKDRRGNTALEFAFIAIPFLAVIFAVFQTAMVYVSGSMMQTAVTDVARLVRTGQAKAMTAADFRNAICSRITVTFNCQSMLLVDVKSYSSFASAPAPSVPVVGGQIDTTTFGTNFNLGTGGSVVVLRTAISYPLVLPMIGTSMANLNGNKMLIMASAAFKNEAF</sequence>
<name>A0ABT1LD03_9HYPH</name>
<keyword evidence="1" id="KW-1133">Transmembrane helix</keyword>
<feature type="transmembrane region" description="Helical" evidence="1">
    <location>
        <begin position="33"/>
        <end position="55"/>
    </location>
</feature>
<dbReference type="InterPro" id="IPR012495">
    <property type="entry name" value="TadE-like_dom"/>
</dbReference>
<dbReference type="Proteomes" id="UP001205890">
    <property type="component" value="Unassembled WGS sequence"/>
</dbReference>
<evidence type="ECO:0000259" key="2">
    <source>
        <dbReference type="Pfam" id="PF07811"/>
    </source>
</evidence>
<evidence type="ECO:0000313" key="4">
    <source>
        <dbReference type="Proteomes" id="UP001205890"/>
    </source>
</evidence>
<protein>
    <submittedName>
        <fullName evidence="3">Pilus assembly protein</fullName>
    </submittedName>
</protein>
<dbReference type="RefSeq" id="WP_254739723.1">
    <property type="nucleotide sequence ID" value="NZ_JANCLU010000004.1"/>
</dbReference>